<keyword evidence="10" id="KW-0464">Manganese</keyword>
<evidence type="ECO:0000256" key="4">
    <source>
        <dbReference type="ARBA" id="ARBA00022490"/>
    </source>
</evidence>
<gene>
    <name evidence="13" type="ORF">HF992_08125</name>
</gene>
<keyword evidence="7" id="KW-0238">DNA-binding</keyword>
<dbReference type="SMART" id="SM00529">
    <property type="entry name" value="HTH_DTXR"/>
    <property type="match status" value="1"/>
</dbReference>
<comment type="subcellular location">
    <subcellularLocation>
        <location evidence="1">Cytoplasm</location>
    </subcellularLocation>
</comment>
<keyword evidence="5" id="KW-0678">Repressor</keyword>
<dbReference type="Gene3D" id="2.30.30.90">
    <property type="match status" value="1"/>
</dbReference>
<evidence type="ECO:0000256" key="8">
    <source>
        <dbReference type="ARBA" id="ARBA00023159"/>
    </source>
</evidence>
<reference evidence="13 14" key="1">
    <citation type="submission" date="2020-04" db="EMBL/GenBank/DDBJ databases">
        <title>MicrobeNet Type strains.</title>
        <authorList>
            <person name="Nicholson A.C."/>
        </authorList>
    </citation>
    <scope>NUCLEOTIDE SEQUENCE [LARGE SCALE GENOMIC DNA]</scope>
    <source>
        <strain evidence="13 14">CCUG 69612</strain>
    </source>
</reference>
<dbReference type="GO" id="GO:0005737">
    <property type="term" value="C:cytoplasm"/>
    <property type="evidence" value="ECO:0007669"/>
    <property type="project" value="UniProtKB-SubCell"/>
</dbReference>
<evidence type="ECO:0000256" key="3">
    <source>
        <dbReference type="ARBA" id="ARBA00011738"/>
    </source>
</evidence>
<protein>
    <recommendedName>
        <fullName evidence="11">Manganese transport regulator</fullName>
    </recommendedName>
</protein>
<evidence type="ECO:0000256" key="11">
    <source>
        <dbReference type="ARBA" id="ARBA00032593"/>
    </source>
</evidence>
<dbReference type="Proteomes" id="UP000522720">
    <property type="component" value="Unassembled WGS sequence"/>
</dbReference>
<dbReference type="InterPro" id="IPR036421">
    <property type="entry name" value="Fe_dep_repressor_sf"/>
</dbReference>
<dbReference type="PANTHER" id="PTHR33238:SF11">
    <property type="entry name" value="TRANSCRIPTIONAL REGULATOR MNTR"/>
    <property type="match status" value="1"/>
</dbReference>
<dbReference type="Pfam" id="PF02742">
    <property type="entry name" value="Fe_dep_repr_C"/>
    <property type="match status" value="1"/>
</dbReference>
<dbReference type="AlphaFoldDB" id="A0A7X6S1X0"/>
<dbReference type="InterPro" id="IPR022689">
    <property type="entry name" value="Iron_dep_repressor"/>
</dbReference>
<proteinExistence type="inferred from homology"/>
<sequence length="215" mass="24571">MTPNKEDYLKCLYELSLTSQKISNKKIAELMEVSAPAVTEMLKKLVAENLINKDSQRGYLLTETGLFLVATLYRKHRLIEVFLLEQLGYTIEQVHEEAEILEHTVSTLFIERLEKLLDYPKTCPHGGTIPAQGQFLVESHQQTLDTIKEPGSYQLVRVQDNYQLLLYLEQHQIKVGDCLELLSIDAYAGTYSLATKTKLLQLTIPIAQKLYVKKV</sequence>
<keyword evidence="4" id="KW-0963">Cytoplasm</keyword>
<dbReference type="EMBL" id="JAAXPR010000015">
    <property type="protein sequence ID" value="NKZ20795.1"/>
    <property type="molecule type" value="Genomic_DNA"/>
</dbReference>
<name>A0A7X6S1X0_9STRE</name>
<dbReference type="GO" id="GO:0046983">
    <property type="term" value="F:protein dimerization activity"/>
    <property type="evidence" value="ECO:0007669"/>
    <property type="project" value="InterPro"/>
</dbReference>
<keyword evidence="8" id="KW-0010">Activator</keyword>
<evidence type="ECO:0000256" key="2">
    <source>
        <dbReference type="ARBA" id="ARBA00007871"/>
    </source>
</evidence>
<dbReference type="InterPro" id="IPR022687">
    <property type="entry name" value="HTH_DTXR"/>
</dbReference>
<dbReference type="PROSITE" id="PS50944">
    <property type="entry name" value="HTH_DTXR"/>
    <property type="match status" value="1"/>
</dbReference>
<evidence type="ECO:0000313" key="13">
    <source>
        <dbReference type="EMBL" id="NKZ20795.1"/>
    </source>
</evidence>
<evidence type="ECO:0000256" key="9">
    <source>
        <dbReference type="ARBA" id="ARBA00023163"/>
    </source>
</evidence>
<accession>A0A7X6S1X0</accession>
<evidence type="ECO:0000259" key="12">
    <source>
        <dbReference type="PROSITE" id="PS50944"/>
    </source>
</evidence>
<dbReference type="InterPro" id="IPR001367">
    <property type="entry name" value="Fe_dep_repressor"/>
</dbReference>
<evidence type="ECO:0000256" key="1">
    <source>
        <dbReference type="ARBA" id="ARBA00004496"/>
    </source>
</evidence>
<dbReference type="InterPro" id="IPR036390">
    <property type="entry name" value="WH_DNA-bd_sf"/>
</dbReference>
<dbReference type="Pfam" id="PF01325">
    <property type="entry name" value="Fe_dep_repress"/>
    <property type="match status" value="1"/>
</dbReference>
<feature type="domain" description="HTH dtxR-type" evidence="12">
    <location>
        <begin position="1"/>
        <end position="62"/>
    </location>
</feature>
<keyword evidence="6" id="KW-0805">Transcription regulation</keyword>
<evidence type="ECO:0000256" key="10">
    <source>
        <dbReference type="ARBA" id="ARBA00023211"/>
    </source>
</evidence>
<dbReference type="GO" id="GO:0046914">
    <property type="term" value="F:transition metal ion binding"/>
    <property type="evidence" value="ECO:0007669"/>
    <property type="project" value="InterPro"/>
</dbReference>
<keyword evidence="9" id="KW-0804">Transcription</keyword>
<keyword evidence="14" id="KW-1185">Reference proteome</keyword>
<dbReference type="SUPFAM" id="SSF46785">
    <property type="entry name" value="Winged helix' DNA-binding domain"/>
    <property type="match status" value="1"/>
</dbReference>
<dbReference type="RefSeq" id="WP_168549542.1">
    <property type="nucleotide sequence ID" value="NZ_JAAXPR010000015.1"/>
</dbReference>
<dbReference type="PANTHER" id="PTHR33238">
    <property type="entry name" value="IRON (METAL) DEPENDENT REPRESSOR, DTXR FAMILY"/>
    <property type="match status" value="1"/>
</dbReference>
<evidence type="ECO:0000256" key="7">
    <source>
        <dbReference type="ARBA" id="ARBA00023125"/>
    </source>
</evidence>
<evidence type="ECO:0000313" key="14">
    <source>
        <dbReference type="Proteomes" id="UP000522720"/>
    </source>
</evidence>
<dbReference type="GO" id="GO:0003700">
    <property type="term" value="F:DNA-binding transcription factor activity"/>
    <property type="evidence" value="ECO:0007669"/>
    <property type="project" value="InterPro"/>
</dbReference>
<organism evidence="13 14">
    <name type="scientific">Streptococcus ovuberis</name>
    <dbReference type="NCBI Taxonomy" id="1936207"/>
    <lineage>
        <taxon>Bacteria</taxon>
        <taxon>Bacillati</taxon>
        <taxon>Bacillota</taxon>
        <taxon>Bacilli</taxon>
        <taxon>Lactobacillales</taxon>
        <taxon>Streptococcaceae</taxon>
        <taxon>Streptococcus</taxon>
    </lineage>
</organism>
<evidence type="ECO:0000256" key="6">
    <source>
        <dbReference type="ARBA" id="ARBA00023015"/>
    </source>
</evidence>
<dbReference type="SUPFAM" id="SSF47979">
    <property type="entry name" value="Iron-dependent repressor protein, dimerization domain"/>
    <property type="match status" value="1"/>
</dbReference>
<dbReference type="InterPro" id="IPR038157">
    <property type="entry name" value="FeoA_core_dom"/>
</dbReference>
<comment type="subunit">
    <text evidence="3">Homodimer.</text>
</comment>
<dbReference type="InterPro" id="IPR036388">
    <property type="entry name" value="WH-like_DNA-bd_sf"/>
</dbReference>
<dbReference type="GO" id="GO:0003677">
    <property type="term" value="F:DNA binding"/>
    <property type="evidence" value="ECO:0007669"/>
    <property type="project" value="UniProtKB-KW"/>
</dbReference>
<evidence type="ECO:0000256" key="5">
    <source>
        <dbReference type="ARBA" id="ARBA00022491"/>
    </source>
</evidence>
<comment type="similarity">
    <text evidence="2">Belongs to the DtxR/MntR family.</text>
</comment>
<dbReference type="Gene3D" id="1.10.10.10">
    <property type="entry name" value="Winged helix-like DNA-binding domain superfamily/Winged helix DNA-binding domain"/>
    <property type="match status" value="1"/>
</dbReference>
<dbReference type="InterPro" id="IPR007167">
    <property type="entry name" value="Fe-transptr_FeoA-like"/>
</dbReference>
<comment type="caution">
    <text evidence="13">The sequence shown here is derived from an EMBL/GenBank/DDBJ whole genome shotgun (WGS) entry which is preliminary data.</text>
</comment>
<dbReference type="Pfam" id="PF04023">
    <property type="entry name" value="FeoA"/>
    <property type="match status" value="1"/>
</dbReference>
<dbReference type="InterPro" id="IPR050536">
    <property type="entry name" value="DtxR_MntR_Metal-Reg"/>
</dbReference>